<feature type="transmembrane region" description="Helical" evidence="14">
    <location>
        <begin position="86"/>
        <end position="109"/>
    </location>
</feature>
<evidence type="ECO:0000256" key="1">
    <source>
        <dbReference type="ARBA" id="ARBA00004651"/>
    </source>
</evidence>
<comment type="subcellular location">
    <subcellularLocation>
        <location evidence="1">Cell membrane</location>
        <topology evidence="1">Multi-pass membrane protein</topology>
    </subcellularLocation>
</comment>
<dbReference type="RefSeq" id="WP_369344170.1">
    <property type="nucleotide sequence ID" value="NZ_CP129674.1"/>
</dbReference>
<feature type="transmembrane region" description="Helical" evidence="14">
    <location>
        <begin position="785"/>
        <end position="804"/>
    </location>
</feature>
<protein>
    <recommendedName>
        <fullName evidence="12">Probable cation-transporting ATPase F</fullName>
    </recommendedName>
</protein>
<sequence length="940" mass="100839">MDNNIPTAPKNPKRDTTDTDSAPLTSQIDDAAANNDTAWHNIDANKALEVLETSRKGISRREANRRLSVFGPNALTSVEKMPKWKLFFIQFRSPLIAVLIVCGIITIVLDHLIDAAAIFLVLLLNAIIGYYQESKADQAVDALASLSSPTCRVIRGGSRFEIEAADLVPGDIVLLESGDRVPADIRLLDTSRLRIDESMLTGESNDVQKHTDPVEEDASLGDRKCITFSGTMVTSGRGRGVVVATGSDTELGEISSLVNNANGKTPLQHIMQRTERGISIGVIIVAVFVFIAGTIINDDMTNSFLSAVSLVVASMPEALPIVLTVAMALGISRMAKRNAIVRSLPAVETLGSTTVIGSDKTGTLTQNRMTVERLSLGAGNPFSVEESKDDGFGSDATARLLAMLKAAALTNEAYRSVSAEGDVSYSGDAVDVAMMRIADDLGAVSDEDRETETRLETAYEPEHAYSMAIKPNSQGGFTQYVKGAPDKLAMMSATMDDGQGNTVPIDAGAIHRAYEQMGKDGLRVIGVASRHIDADQDLVTYRKPRKLHFLGLEGMLDPPRSGVREAIEQCIGAGIEVKMITGDHPTTAAAIGERLGLQQTDNVLTGREMSEMRDEVLKARLKETSIAARVSPQDKLRIVEVLQDQGEVVAVTGDGVNDAPALKSASVGIAMGKSGTDVAREASDVVLTDDNFVTLTHAVRQGRVTFKAIRGSAFFLLSTAVAAMIAVGVNVVAEMPLLFLPLQMLWINFVTNGVQDVALGFEPGSGDELKYKPRKNSEGLLSSALWARTAICGLWMALCVLVMFRVEIDHGVDVVSARTMALTLLVLFNFFMSMSARSETVMIFKLNPLRNVFLLVASIAALMIHAIAMYIPGIASVLGMAPLALWQWGLCMAIGLSVLILSEGDKFIRARLAARGYGARTGLYAAVHQARRKIAGMVGS</sequence>
<comment type="catalytic activity">
    <reaction evidence="11">
        <text>ATP + H2O = ADP + phosphate + H(+)</text>
        <dbReference type="Rhea" id="RHEA:13065"/>
        <dbReference type="ChEBI" id="CHEBI:15377"/>
        <dbReference type="ChEBI" id="CHEBI:15378"/>
        <dbReference type="ChEBI" id="CHEBI:30616"/>
        <dbReference type="ChEBI" id="CHEBI:43474"/>
        <dbReference type="ChEBI" id="CHEBI:456216"/>
    </reaction>
</comment>
<evidence type="ECO:0000256" key="14">
    <source>
        <dbReference type="SAM" id="Phobius"/>
    </source>
</evidence>
<evidence type="ECO:0000259" key="15">
    <source>
        <dbReference type="SMART" id="SM00831"/>
    </source>
</evidence>
<proteinExistence type="inferred from homology"/>
<dbReference type="SUPFAM" id="SSF81660">
    <property type="entry name" value="Metal cation-transporting ATPase, ATP-binding domain N"/>
    <property type="match status" value="1"/>
</dbReference>
<evidence type="ECO:0000256" key="9">
    <source>
        <dbReference type="ARBA" id="ARBA00022989"/>
    </source>
</evidence>
<name>A0AB39U6L7_9BIFI</name>
<dbReference type="GO" id="GO:0005886">
    <property type="term" value="C:plasma membrane"/>
    <property type="evidence" value="ECO:0007669"/>
    <property type="project" value="UniProtKB-SubCell"/>
</dbReference>
<evidence type="ECO:0000256" key="13">
    <source>
        <dbReference type="SAM" id="MobiDB-lite"/>
    </source>
</evidence>
<dbReference type="GO" id="GO:0005391">
    <property type="term" value="F:P-type sodium:potassium-exchanging transporter activity"/>
    <property type="evidence" value="ECO:0007669"/>
    <property type="project" value="TreeGrafter"/>
</dbReference>
<reference evidence="16" key="1">
    <citation type="submission" date="2023-07" db="EMBL/GenBank/DDBJ databases">
        <title>Bifidobacterium aquikefiriaerophilum sp. nov. and Bifidobacterium eccum sp. nov., isolated from water kefir.</title>
        <authorList>
            <person name="Breselge S."/>
            <person name="Bellassi P."/>
            <person name="Barcenilla C."/>
            <person name="Alvarez-Ordonez A."/>
            <person name="Morelli L."/>
            <person name="Cotter P.D."/>
        </authorList>
    </citation>
    <scope>NUCLEOTIDE SEQUENCE</scope>
    <source>
        <strain evidence="16">WK041_4_12</strain>
    </source>
</reference>
<keyword evidence="4 14" id="KW-0812">Transmembrane</keyword>
<evidence type="ECO:0000256" key="5">
    <source>
        <dbReference type="ARBA" id="ARBA00022723"/>
    </source>
</evidence>
<dbReference type="SFLD" id="SFLDF00027">
    <property type="entry name" value="p-type_atpase"/>
    <property type="match status" value="1"/>
</dbReference>
<feature type="transmembrane region" description="Helical" evidence="14">
    <location>
        <begin position="115"/>
        <end position="131"/>
    </location>
</feature>
<feature type="region of interest" description="Disordered" evidence="13">
    <location>
        <begin position="1"/>
        <end position="24"/>
    </location>
</feature>
<evidence type="ECO:0000256" key="11">
    <source>
        <dbReference type="ARBA" id="ARBA00049360"/>
    </source>
</evidence>
<dbReference type="Pfam" id="PF00689">
    <property type="entry name" value="Cation_ATPase_C"/>
    <property type="match status" value="1"/>
</dbReference>
<dbReference type="GO" id="GO:1902600">
    <property type="term" value="P:proton transmembrane transport"/>
    <property type="evidence" value="ECO:0007669"/>
    <property type="project" value="TreeGrafter"/>
</dbReference>
<dbReference type="GO" id="GO:0006883">
    <property type="term" value="P:intracellular sodium ion homeostasis"/>
    <property type="evidence" value="ECO:0007669"/>
    <property type="project" value="TreeGrafter"/>
</dbReference>
<dbReference type="NCBIfam" id="TIGR01494">
    <property type="entry name" value="ATPase_P-type"/>
    <property type="match status" value="2"/>
</dbReference>
<dbReference type="KEGG" id="baqk:QN215_00130"/>
<keyword evidence="7" id="KW-0067">ATP-binding</keyword>
<keyword evidence="5" id="KW-0479">Metal-binding</keyword>
<feature type="transmembrane region" description="Helical" evidence="14">
    <location>
        <begin position="277"/>
        <end position="296"/>
    </location>
</feature>
<dbReference type="InterPro" id="IPR006068">
    <property type="entry name" value="ATPase_P-typ_cation-transptr_C"/>
</dbReference>
<evidence type="ECO:0000256" key="7">
    <source>
        <dbReference type="ARBA" id="ARBA00022840"/>
    </source>
</evidence>
<dbReference type="Gene3D" id="1.20.1110.10">
    <property type="entry name" value="Calcium-transporting ATPase, transmembrane domain"/>
    <property type="match status" value="1"/>
</dbReference>
<evidence type="ECO:0000313" key="16">
    <source>
        <dbReference type="EMBL" id="XDS44592.1"/>
    </source>
</evidence>
<dbReference type="InterPro" id="IPR044492">
    <property type="entry name" value="P_typ_ATPase_HD_dom"/>
</dbReference>
<dbReference type="Pfam" id="PF00690">
    <property type="entry name" value="Cation_ATPase_N"/>
    <property type="match status" value="1"/>
</dbReference>
<organism evidence="16">
    <name type="scientific">Bifidobacterium aquikefiricola</name>
    <dbReference type="NCBI Taxonomy" id="3059038"/>
    <lineage>
        <taxon>Bacteria</taxon>
        <taxon>Bacillati</taxon>
        <taxon>Actinomycetota</taxon>
        <taxon>Actinomycetes</taxon>
        <taxon>Bifidobacteriales</taxon>
        <taxon>Bifidobacteriaceae</taxon>
        <taxon>Bifidobacterium</taxon>
    </lineage>
</organism>
<dbReference type="InterPro" id="IPR036412">
    <property type="entry name" value="HAD-like_sf"/>
</dbReference>
<keyword evidence="9 14" id="KW-1133">Transmembrane helix</keyword>
<dbReference type="GO" id="GO:0036376">
    <property type="term" value="P:sodium ion export across plasma membrane"/>
    <property type="evidence" value="ECO:0007669"/>
    <property type="project" value="TreeGrafter"/>
</dbReference>
<dbReference type="InterPro" id="IPR008250">
    <property type="entry name" value="ATPase_P-typ_transduc_dom_A_sf"/>
</dbReference>
<dbReference type="FunFam" id="3.40.50.1000:FF:000028">
    <property type="entry name" value="Calcium-transporting P-type ATPase, putative"/>
    <property type="match status" value="1"/>
</dbReference>
<dbReference type="Gene3D" id="3.40.1110.10">
    <property type="entry name" value="Calcium-transporting ATPase, cytoplasmic domain N"/>
    <property type="match status" value="1"/>
</dbReference>
<dbReference type="InterPro" id="IPR023214">
    <property type="entry name" value="HAD_sf"/>
</dbReference>
<feature type="transmembrane region" description="Helical" evidence="14">
    <location>
        <begin position="745"/>
        <end position="764"/>
    </location>
</feature>
<comment type="similarity">
    <text evidence="2">Belongs to the cation transport ATPase (P-type) (TC 3.A.3) family. Type IIA subfamily.</text>
</comment>
<dbReference type="Pfam" id="PF13246">
    <property type="entry name" value="Cation_ATPase"/>
    <property type="match status" value="1"/>
</dbReference>
<evidence type="ECO:0000256" key="3">
    <source>
        <dbReference type="ARBA" id="ARBA00022475"/>
    </source>
</evidence>
<dbReference type="PANTHER" id="PTHR43294:SF20">
    <property type="entry name" value="P-TYPE ATPASE"/>
    <property type="match status" value="1"/>
</dbReference>
<dbReference type="SMART" id="SM00831">
    <property type="entry name" value="Cation_ATPase_N"/>
    <property type="match status" value="1"/>
</dbReference>
<dbReference type="PANTHER" id="PTHR43294">
    <property type="entry name" value="SODIUM/POTASSIUM-TRANSPORTING ATPASE SUBUNIT ALPHA"/>
    <property type="match status" value="1"/>
</dbReference>
<evidence type="ECO:0000256" key="10">
    <source>
        <dbReference type="ARBA" id="ARBA00023136"/>
    </source>
</evidence>
<keyword evidence="3" id="KW-1003">Cell membrane</keyword>
<dbReference type="GO" id="GO:0016887">
    <property type="term" value="F:ATP hydrolysis activity"/>
    <property type="evidence" value="ECO:0007669"/>
    <property type="project" value="InterPro"/>
</dbReference>
<dbReference type="InterPro" id="IPR050510">
    <property type="entry name" value="Cation_transp_ATPase_P-type"/>
</dbReference>
<dbReference type="InterPro" id="IPR001757">
    <property type="entry name" value="P_typ_ATPase"/>
</dbReference>
<dbReference type="FunFam" id="2.70.150.10:FF:000016">
    <property type="entry name" value="Calcium-transporting P-type ATPase putative"/>
    <property type="match status" value="1"/>
</dbReference>
<dbReference type="Gene3D" id="2.70.150.10">
    <property type="entry name" value="Calcium-transporting ATPase, cytoplasmic transduction domain A"/>
    <property type="match status" value="1"/>
</dbReference>
<feature type="transmembrane region" description="Helical" evidence="14">
    <location>
        <begin position="883"/>
        <end position="901"/>
    </location>
</feature>
<dbReference type="SUPFAM" id="SSF81653">
    <property type="entry name" value="Calcium ATPase, transduction domain A"/>
    <property type="match status" value="1"/>
</dbReference>
<dbReference type="InterPro" id="IPR004014">
    <property type="entry name" value="ATPase_P-typ_cation-transptr_N"/>
</dbReference>
<dbReference type="GO" id="GO:0030007">
    <property type="term" value="P:intracellular potassium ion homeostasis"/>
    <property type="evidence" value="ECO:0007669"/>
    <property type="project" value="TreeGrafter"/>
</dbReference>
<feature type="transmembrane region" description="Helical" evidence="14">
    <location>
        <begin position="308"/>
        <end position="332"/>
    </location>
</feature>
<dbReference type="InterPro" id="IPR059000">
    <property type="entry name" value="ATPase_P-type_domA"/>
</dbReference>
<dbReference type="GO" id="GO:0046872">
    <property type="term" value="F:metal ion binding"/>
    <property type="evidence" value="ECO:0007669"/>
    <property type="project" value="UniProtKB-KW"/>
</dbReference>
<dbReference type="InterPro" id="IPR023299">
    <property type="entry name" value="ATPase_P-typ_cyto_dom_N"/>
</dbReference>
<dbReference type="InterPro" id="IPR023298">
    <property type="entry name" value="ATPase_P-typ_TM_dom_sf"/>
</dbReference>
<feature type="domain" description="Cation-transporting P-type ATPase N-terminal" evidence="15">
    <location>
        <begin position="38"/>
        <end position="111"/>
    </location>
</feature>
<dbReference type="PRINTS" id="PR00120">
    <property type="entry name" value="HATPASE"/>
</dbReference>
<keyword evidence="8" id="KW-1278">Translocase</keyword>
<feature type="transmembrane region" description="Helical" evidence="14">
    <location>
        <begin position="852"/>
        <end position="871"/>
    </location>
</feature>
<dbReference type="SUPFAM" id="SSF56784">
    <property type="entry name" value="HAD-like"/>
    <property type="match status" value="1"/>
</dbReference>
<dbReference type="GO" id="GO:1990573">
    <property type="term" value="P:potassium ion import across plasma membrane"/>
    <property type="evidence" value="ECO:0007669"/>
    <property type="project" value="TreeGrafter"/>
</dbReference>
<dbReference type="SFLD" id="SFLDG00002">
    <property type="entry name" value="C1.7:_P-type_atpase_like"/>
    <property type="match status" value="1"/>
</dbReference>
<evidence type="ECO:0000256" key="12">
    <source>
        <dbReference type="ARBA" id="ARBA00069458"/>
    </source>
</evidence>
<evidence type="ECO:0000256" key="2">
    <source>
        <dbReference type="ARBA" id="ARBA00005675"/>
    </source>
</evidence>
<dbReference type="PROSITE" id="PS00154">
    <property type="entry name" value="ATPASE_E1_E2"/>
    <property type="match status" value="1"/>
</dbReference>
<evidence type="ECO:0000256" key="4">
    <source>
        <dbReference type="ARBA" id="ARBA00022692"/>
    </source>
</evidence>
<dbReference type="SFLD" id="SFLDS00003">
    <property type="entry name" value="Haloacid_Dehalogenase"/>
    <property type="match status" value="1"/>
</dbReference>
<dbReference type="InterPro" id="IPR018303">
    <property type="entry name" value="ATPase_P-typ_P_site"/>
</dbReference>
<dbReference type="Pfam" id="PF00122">
    <property type="entry name" value="E1-E2_ATPase"/>
    <property type="match status" value="1"/>
</dbReference>
<dbReference type="PRINTS" id="PR00119">
    <property type="entry name" value="CATATPASE"/>
</dbReference>
<dbReference type="AlphaFoldDB" id="A0AB39U6L7"/>
<accession>A0AB39U6L7</accession>
<dbReference type="EMBL" id="CP129674">
    <property type="protein sequence ID" value="XDS44592.1"/>
    <property type="molecule type" value="Genomic_DNA"/>
</dbReference>
<feature type="transmembrane region" description="Helical" evidence="14">
    <location>
        <begin position="713"/>
        <end position="733"/>
    </location>
</feature>
<feature type="transmembrane region" description="Helical" evidence="14">
    <location>
        <begin position="810"/>
        <end position="831"/>
    </location>
</feature>
<evidence type="ECO:0000256" key="8">
    <source>
        <dbReference type="ARBA" id="ARBA00022967"/>
    </source>
</evidence>
<gene>
    <name evidence="16" type="ORF">QN215_00130</name>
</gene>
<dbReference type="GO" id="GO:0005524">
    <property type="term" value="F:ATP binding"/>
    <property type="evidence" value="ECO:0007669"/>
    <property type="project" value="UniProtKB-KW"/>
</dbReference>
<dbReference type="SUPFAM" id="SSF81665">
    <property type="entry name" value="Calcium ATPase, transmembrane domain M"/>
    <property type="match status" value="1"/>
</dbReference>
<keyword evidence="10 14" id="KW-0472">Membrane</keyword>
<keyword evidence="6" id="KW-0547">Nucleotide-binding</keyword>
<dbReference type="Gene3D" id="3.40.50.1000">
    <property type="entry name" value="HAD superfamily/HAD-like"/>
    <property type="match status" value="1"/>
</dbReference>
<evidence type="ECO:0000256" key="6">
    <source>
        <dbReference type="ARBA" id="ARBA00022741"/>
    </source>
</evidence>